<dbReference type="EMBL" id="CP022378">
    <property type="protein sequence ID" value="ATA68262.1"/>
    <property type="molecule type" value="Genomic_DNA"/>
</dbReference>
<dbReference type="KEGG" id="ccyn:CGC48_06235"/>
<dbReference type="Proteomes" id="UP000242855">
    <property type="component" value="Chromosome"/>
</dbReference>
<organism evidence="1 2">
    <name type="scientific">Capnocytophaga cynodegmi</name>
    <dbReference type="NCBI Taxonomy" id="28189"/>
    <lineage>
        <taxon>Bacteria</taxon>
        <taxon>Pseudomonadati</taxon>
        <taxon>Bacteroidota</taxon>
        <taxon>Flavobacteriia</taxon>
        <taxon>Flavobacteriales</taxon>
        <taxon>Flavobacteriaceae</taxon>
        <taxon>Capnocytophaga</taxon>
    </lineage>
</organism>
<evidence type="ECO:0000313" key="2">
    <source>
        <dbReference type="Proteomes" id="UP000242855"/>
    </source>
</evidence>
<name>A0A250E5P0_9FLAO</name>
<dbReference type="AlphaFoldDB" id="A0A250E5P0"/>
<evidence type="ECO:0000313" key="1">
    <source>
        <dbReference type="EMBL" id="ATA68262.1"/>
    </source>
</evidence>
<gene>
    <name evidence="1" type="ORF">CGC48_06235</name>
</gene>
<accession>A0A250E5P0</accession>
<sequence>MSCSFAIVLFFDAKIERKLKKPNWFPCFCDIFNLLEKFDFSENNIRLSFVFLPLSLKIF</sequence>
<reference evidence="1 2" key="1">
    <citation type="journal article" date="2017" name="Genome Announc.">
        <title>Twelve Complete Reference Genomes of Clinical Isolates in the Capnocytophaga Genus.</title>
        <authorList>
            <person name="Villarma A."/>
            <person name="Gulvik C.A."/>
            <person name="Rowe L.A."/>
            <person name="Sheth M."/>
            <person name="Juieng P."/>
            <person name="Nicholson A.C."/>
            <person name="Loparev V.N."/>
            <person name="McQuiston J.R."/>
        </authorList>
    </citation>
    <scope>NUCLEOTIDE SEQUENCE [LARGE SCALE GENOMIC DNA]</scope>
    <source>
        <strain evidence="1 2">G7591</strain>
    </source>
</reference>
<proteinExistence type="predicted"/>
<protein>
    <submittedName>
        <fullName evidence="1">Uncharacterized protein</fullName>
    </submittedName>
</protein>